<comment type="caution">
    <text evidence="2">The sequence shown here is derived from an EMBL/GenBank/DDBJ whole genome shotgun (WGS) entry which is preliminary data.</text>
</comment>
<keyword evidence="1" id="KW-0472">Membrane</keyword>
<keyword evidence="1" id="KW-1133">Transmembrane helix</keyword>
<protein>
    <submittedName>
        <fullName evidence="2">DUF2897 family protein</fullName>
    </submittedName>
</protein>
<feature type="transmembrane region" description="Helical" evidence="1">
    <location>
        <begin position="6"/>
        <end position="23"/>
    </location>
</feature>
<sequence length="55" mass="6144">MSLSGIILTILALGIILGGVLMLKKSAKKFDLTSEQLTKIKERNEELDKEERAEK</sequence>
<dbReference type="EMBL" id="JAKKSL010000001">
    <property type="protein sequence ID" value="MCI2283624.1"/>
    <property type="molecule type" value="Genomic_DNA"/>
</dbReference>
<dbReference type="Proteomes" id="UP001139646">
    <property type="component" value="Unassembled WGS sequence"/>
</dbReference>
<accession>A0ABS9X079</accession>
<evidence type="ECO:0000256" key="1">
    <source>
        <dbReference type="SAM" id="Phobius"/>
    </source>
</evidence>
<keyword evidence="3" id="KW-1185">Reference proteome</keyword>
<proteinExistence type="predicted"/>
<name>A0ABS9X079_9GAMM</name>
<keyword evidence="1" id="KW-0812">Transmembrane</keyword>
<dbReference type="InterPro" id="IPR021550">
    <property type="entry name" value="DUF2897"/>
</dbReference>
<organism evidence="2 3">
    <name type="scientific">Colwellia maritima</name>
    <dbReference type="NCBI Taxonomy" id="2912588"/>
    <lineage>
        <taxon>Bacteria</taxon>
        <taxon>Pseudomonadati</taxon>
        <taxon>Pseudomonadota</taxon>
        <taxon>Gammaproteobacteria</taxon>
        <taxon>Alteromonadales</taxon>
        <taxon>Colwelliaceae</taxon>
        <taxon>Colwellia</taxon>
    </lineage>
</organism>
<gene>
    <name evidence="2" type="ORF">L3081_09770</name>
</gene>
<evidence type="ECO:0000313" key="3">
    <source>
        <dbReference type="Proteomes" id="UP001139646"/>
    </source>
</evidence>
<dbReference type="Pfam" id="PF11446">
    <property type="entry name" value="DUF2897"/>
    <property type="match status" value="1"/>
</dbReference>
<evidence type="ECO:0000313" key="2">
    <source>
        <dbReference type="EMBL" id="MCI2283624.1"/>
    </source>
</evidence>
<reference evidence="2" key="1">
    <citation type="submission" date="2022-01" db="EMBL/GenBank/DDBJ databases">
        <title>Colwellia maritima, isolated from seawater.</title>
        <authorList>
            <person name="Kristyanto S."/>
            <person name="Jung J."/>
            <person name="Jeon C.O."/>
        </authorList>
    </citation>
    <scope>NUCLEOTIDE SEQUENCE</scope>
    <source>
        <strain evidence="2">MSW7</strain>
    </source>
</reference>
<dbReference type="RefSeq" id="WP_242285327.1">
    <property type="nucleotide sequence ID" value="NZ_JAKKSL010000001.1"/>
</dbReference>